<feature type="non-terminal residue" evidence="2">
    <location>
        <position position="1"/>
    </location>
</feature>
<proteinExistence type="predicted"/>
<organism evidence="2 3">
    <name type="scientific">Cryomyces antarcticus</name>
    <dbReference type="NCBI Taxonomy" id="329879"/>
    <lineage>
        <taxon>Eukaryota</taxon>
        <taxon>Fungi</taxon>
        <taxon>Dikarya</taxon>
        <taxon>Ascomycota</taxon>
        <taxon>Pezizomycotina</taxon>
        <taxon>Dothideomycetes</taxon>
        <taxon>Dothideomycetes incertae sedis</taxon>
        <taxon>Cryomyces</taxon>
    </lineage>
</organism>
<evidence type="ECO:0000256" key="1">
    <source>
        <dbReference type="SAM" id="MobiDB-lite"/>
    </source>
</evidence>
<evidence type="ECO:0000313" key="2">
    <source>
        <dbReference type="EMBL" id="KAK5296687.1"/>
    </source>
</evidence>
<gene>
    <name evidence="2" type="ORF">LTR16_000262</name>
</gene>
<evidence type="ECO:0000313" key="3">
    <source>
        <dbReference type="Proteomes" id="UP001357485"/>
    </source>
</evidence>
<reference evidence="2 3" key="1">
    <citation type="submission" date="2023-08" db="EMBL/GenBank/DDBJ databases">
        <title>Black Yeasts Isolated from many extreme environments.</title>
        <authorList>
            <person name="Coleine C."/>
            <person name="Stajich J.E."/>
            <person name="Selbmann L."/>
        </authorList>
    </citation>
    <scope>NUCLEOTIDE SEQUENCE [LARGE SCALE GENOMIC DNA]</scope>
    <source>
        <strain evidence="2 3">CCFEE 536</strain>
    </source>
</reference>
<accession>A0ABR0M9A8</accession>
<dbReference type="EMBL" id="JAVRRA010000005">
    <property type="protein sequence ID" value="KAK5296687.1"/>
    <property type="molecule type" value="Genomic_DNA"/>
</dbReference>
<comment type="caution">
    <text evidence="2">The sequence shown here is derived from an EMBL/GenBank/DDBJ whole genome shotgun (WGS) entry which is preliminary data.</text>
</comment>
<sequence>AARWERGSGGRQGTHKGVKPLVEASEGWYKEAPKASRFSVESVLAKELKRIQGKQTGEPFQARERARFSDQILRKDGPKDSGWDGGEVEHYDLVYTMVTNDLGLNTRVCKSKGLQLMVSESFPPAIGLSNKDAESDGTSKTVYFNKSIDVKWGTTLYKINETPRVGWQVIGV</sequence>
<feature type="region of interest" description="Disordered" evidence="1">
    <location>
        <begin position="1"/>
        <end position="20"/>
    </location>
</feature>
<dbReference type="Proteomes" id="UP001357485">
    <property type="component" value="Unassembled WGS sequence"/>
</dbReference>
<protein>
    <submittedName>
        <fullName evidence="2">Uncharacterized protein</fullName>
    </submittedName>
</protein>
<name>A0ABR0M9A8_9PEZI</name>
<keyword evidence="3" id="KW-1185">Reference proteome</keyword>